<evidence type="ECO:0000259" key="3">
    <source>
        <dbReference type="Pfam" id="PF13400"/>
    </source>
</evidence>
<sequence>MNRRRTNPPRGGYVMVLFAMMLFGLMAMAALVIDLGFARLAQRQMQTAADAAALEGLRYASTDGRQRAADVVAWTLEGDFDPSSESSGPNRLASNPGDDKRGDMLDGLYAFDPPASSTAQDSRQFHREANDYTRSDFPNPNPSDDSSMETHEAFLVRVRRTDEVFDDGVGTAGPALPFLFGHGSMLNRESVGDGIAVRATSIAALQPVVCVGSSDETNDVPGKLDVAVPLSEWEVGSGETFREYAEHAIGGEATDNAAPEAGTGYVAIYDEEINDRVIGFGAASISDGVFTEVEPFGISNASATFCYSYAGTPDDTDMVFKSRQDNREVLCQLPVSAR</sequence>
<organism evidence="4 5">
    <name type="scientific">Allorhodopirellula solitaria</name>
    <dbReference type="NCBI Taxonomy" id="2527987"/>
    <lineage>
        <taxon>Bacteria</taxon>
        <taxon>Pseudomonadati</taxon>
        <taxon>Planctomycetota</taxon>
        <taxon>Planctomycetia</taxon>
        <taxon>Pirellulales</taxon>
        <taxon>Pirellulaceae</taxon>
        <taxon>Allorhodopirellula</taxon>
    </lineage>
</organism>
<name>A0A5C5YC81_9BACT</name>
<keyword evidence="2" id="KW-1133">Transmembrane helix</keyword>
<feature type="transmembrane region" description="Helical" evidence="2">
    <location>
        <begin position="12"/>
        <end position="37"/>
    </location>
</feature>
<gene>
    <name evidence="4" type="ORF">CA85_17960</name>
</gene>
<dbReference type="Pfam" id="PF13400">
    <property type="entry name" value="Tad"/>
    <property type="match status" value="1"/>
</dbReference>
<feature type="compositionally biased region" description="Polar residues" evidence="1">
    <location>
        <begin position="83"/>
        <end position="93"/>
    </location>
</feature>
<feature type="region of interest" description="Disordered" evidence="1">
    <location>
        <begin position="79"/>
        <end position="107"/>
    </location>
</feature>
<feature type="domain" description="Putative Flp pilus-assembly TadG-like N-terminal" evidence="3">
    <location>
        <begin position="12"/>
        <end position="56"/>
    </location>
</feature>
<evidence type="ECO:0000313" key="5">
    <source>
        <dbReference type="Proteomes" id="UP000318053"/>
    </source>
</evidence>
<reference evidence="4 5" key="1">
    <citation type="submission" date="2019-02" db="EMBL/GenBank/DDBJ databases">
        <title>Deep-cultivation of Planctomycetes and their phenomic and genomic characterization uncovers novel biology.</title>
        <authorList>
            <person name="Wiegand S."/>
            <person name="Jogler M."/>
            <person name="Boedeker C."/>
            <person name="Pinto D."/>
            <person name="Vollmers J."/>
            <person name="Rivas-Marin E."/>
            <person name="Kohn T."/>
            <person name="Peeters S.H."/>
            <person name="Heuer A."/>
            <person name="Rast P."/>
            <person name="Oberbeckmann S."/>
            <person name="Bunk B."/>
            <person name="Jeske O."/>
            <person name="Meyerdierks A."/>
            <person name="Storesund J.E."/>
            <person name="Kallscheuer N."/>
            <person name="Luecker S."/>
            <person name="Lage O.M."/>
            <person name="Pohl T."/>
            <person name="Merkel B.J."/>
            <person name="Hornburger P."/>
            <person name="Mueller R.-W."/>
            <person name="Bruemmer F."/>
            <person name="Labrenz M."/>
            <person name="Spormann A.M."/>
            <person name="Op Den Camp H."/>
            <person name="Overmann J."/>
            <person name="Amann R."/>
            <person name="Jetten M.S.M."/>
            <person name="Mascher T."/>
            <person name="Medema M.H."/>
            <person name="Devos D.P."/>
            <person name="Kaster A.-K."/>
            <person name="Ovreas L."/>
            <person name="Rohde M."/>
            <person name="Galperin M.Y."/>
            <person name="Jogler C."/>
        </authorList>
    </citation>
    <scope>NUCLEOTIDE SEQUENCE [LARGE SCALE GENOMIC DNA]</scope>
    <source>
        <strain evidence="4 5">CA85</strain>
    </source>
</reference>
<protein>
    <recommendedName>
        <fullName evidence="3">Putative Flp pilus-assembly TadG-like N-terminal domain-containing protein</fullName>
    </recommendedName>
</protein>
<dbReference type="EMBL" id="SJPK01000003">
    <property type="protein sequence ID" value="TWT73327.1"/>
    <property type="molecule type" value="Genomic_DNA"/>
</dbReference>
<keyword evidence="5" id="KW-1185">Reference proteome</keyword>
<dbReference type="RefSeq" id="WP_146390857.1">
    <property type="nucleotide sequence ID" value="NZ_SJPK01000003.1"/>
</dbReference>
<keyword evidence="2" id="KW-0812">Transmembrane</keyword>
<accession>A0A5C5YC81</accession>
<evidence type="ECO:0000313" key="4">
    <source>
        <dbReference type="EMBL" id="TWT73327.1"/>
    </source>
</evidence>
<proteinExistence type="predicted"/>
<dbReference type="AlphaFoldDB" id="A0A5C5YC81"/>
<dbReference type="Proteomes" id="UP000318053">
    <property type="component" value="Unassembled WGS sequence"/>
</dbReference>
<evidence type="ECO:0000256" key="1">
    <source>
        <dbReference type="SAM" id="MobiDB-lite"/>
    </source>
</evidence>
<dbReference type="OrthoDB" id="279002at2"/>
<dbReference type="InterPro" id="IPR028087">
    <property type="entry name" value="Tad_N"/>
</dbReference>
<keyword evidence="2" id="KW-0472">Membrane</keyword>
<comment type="caution">
    <text evidence="4">The sequence shown here is derived from an EMBL/GenBank/DDBJ whole genome shotgun (WGS) entry which is preliminary data.</text>
</comment>
<evidence type="ECO:0000256" key="2">
    <source>
        <dbReference type="SAM" id="Phobius"/>
    </source>
</evidence>